<dbReference type="InterPro" id="IPR017508">
    <property type="entry name" value="HipA_N1"/>
</dbReference>
<dbReference type="Pfam" id="PF13657">
    <property type="entry name" value="Couple_hipA"/>
    <property type="match status" value="1"/>
</dbReference>
<keyword evidence="3" id="KW-1185">Reference proteome</keyword>
<evidence type="ECO:0000313" key="3">
    <source>
        <dbReference type="Proteomes" id="UP000215134"/>
    </source>
</evidence>
<dbReference type="GeneID" id="75025777"/>
<name>A0A240ASV9_SERFI</name>
<protein>
    <submittedName>
        <fullName evidence="2">Serine/threonine-protein kinase HipA</fullName>
        <ecNumber evidence="2">2.7.11.1</ecNumber>
    </submittedName>
</protein>
<dbReference type="Proteomes" id="UP000215134">
    <property type="component" value="Chromosome 1"/>
</dbReference>
<sequence length="76" mass="8426">MEKLRVALNGTVVGTLEKHAGGAMSFVYQEEWLEQAGARAISLSLPLQPEPFRGDAVYNFFDNLLPDSELIRGGFR</sequence>
<gene>
    <name evidence="2" type="primary">hipA</name>
    <name evidence="2" type="ORF">SAMEA4384070_00587</name>
</gene>
<keyword evidence="2" id="KW-0418">Kinase</keyword>
<reference evidence="2 3" key="1">
    <citation type="submission" date="2017-06" db="EMBL/GenBank/DDBJ databases">
        <authorList>
            <consortium name="Pathogen Informatics"/>
        </authorList>
    </citation>
    <scope>NUCLEOTIDE SEQUENCE [LARGE SCALE GENOMIC DNA]</scope>
    <source>
        <strain evidence="2 3">NCTC12148</strain>
    </source>
</reference>
<dbReference type="GO" id="GO:0004674">
    <property type="term" value="F:protein serine/threonine kinase activity"/>
    <property type="evidence" value="ECO:0007669"/>
    <property type="project" value="UniProtKB-EC"/>
</dbReference>
<dbReference type="AlphaFoldDB" id="A0A240ASV9"/>
<evidence type="ECO:0000259" key="1">
    <source>
        <dbReference type="Pfam" id="PF13657"/>
    </source>
</evidence>
<organism evidence="2 3">
    <name type="scientific">Serratia ficaria</name>
    <dbReference type="NCBI Taxonomy" id="61651"/>
    <lineage>
        <taxon>Bacteria</taxon>
        <taxon>Pseudomonadati</taxon>
        <taxon>Pseudomonadota</taxon>
        <taxon>Gammaproteobacteria</taxon>
        <taxon>Enterobacterales</taxon>
        <taxon>Yersiniaceae</taxon>
        <taxon>Serratia</taxon>
    </lineage>
</organism>
<accession>A0A240ASV9</accession>
<dbReference type="EMBL" id="LT906479">
    <property type="protein sequence ID" value="SNV86431.1"/>
    <property type="molecule type" value="Genomic_DNA"/>
</dbReference>
<keyword evidence="2" id="KW-0808">Transferase</keyword>
<feature type="domain" description="HipA N-terminal subdomain 1" evidence="1">
    <location>
        <begin position="4"/>
        <end position="71"/>
    </location>
</feature>
<dbReference type="EC" id="2.7.11.1" evidence="2"/>
<dbReference type="NCBIfam" id="TIGR03071">
    <property type="entry name" value="couple_hipA"/>
    <property type="match status" value="1"/>
</dbReference>
<evidence type="ECO:0000313" key="2">
    <source>
        <dbReference type="EMBL" id="SNV86431.1"/>
    </source>
</evidence>
<proteinExistence type="predicted"/>
<dbReference type="KEGG" id="sfj:SAMEA4384070_0587"/>
<dbReference type="RefSeq" id="WP_231922114.1">
    <property type="nucleotide sequence ID" value="NZ_CAMIQD010000003.1"/>
</dbReference>